<feature type="transmembrane region" description="Helical" evidence="8">
    <location>
        <begin position="96"/>
        <end position="115"/>
    </location>
</feature>
<feature type="transmembrane region" description="Helical" evidence="8">
    <location>
        <begin position="214"/>
        <end position="235"/>
    </location>
</feature>
<dbReference type="NCBIfam" id="TIGR02602">
    <property type="entry name" value="8TM_EpsH"/>
    <property type="match status" value="1"/>
</dbReference>
<organism evidence="9 10">
    <name type="scientific">candidate division KSB3 bacterium</name>
    <dbReference type="NCBI Taxonomy" id="2044937"/>
    <lineage>
        <taxon>Bacteria</taxon>
        <taxon>candidate division KSB3</taxon>
    </lineage>
</organism>
<keyword evidence="6 8" id="KW-1133">Transmembrane helix</keyword>
<feature type="transmembrane region" description="Helical" evidence="8">
    <location>
        <begin position="189"/>
        <end position="208"/>
    </location>
</feature>
<gene>
    <name evidence="9" type="ORF">CSA56_02570</name>
</gene>
<feature type="transmembrane region" description="Helical" evidence="8">
    <location>
        <begin position="71"/>
        <end position="90"/>
    </location>
</feature>
<keyword evidence="2" id="KW-1003">Cell membrane</keyword>
<evidence type="ECO:0000256" key="5">
    <source>
        <dbReference type="ARBA" id="ARBA00022801"/>
    </source>
</evidence>
<keyword evidence="3" id="KW-0645">Protease</keyword>
<dbReference type="InterPro" id="IPR026392">
    <property type="entry name" value="Exo/Archaeosortase_dom"/>
</dbReference>
<evidence type="ECO:0000256" key="6">
    <source>
        <dbReference type="ARBA" id="ARBA00022989"/>
    </source>
</evidence>
<evidence type="ECO:0000256" key="8">
    <source>
        <dbReference type="SAM" id="Phobius"/>
    </source>
</evidence>
<dbReference type="NCBIfam" id="TIGR04178">
    <property type="entry name" value="exo_archaeo"/>
    <property type="match status" value="1"/>
</dbReference>
<comment type="subcellular location">
    <subcellularLocation>
        <location evidence="1">Cell membrane</location>
        <topology evidence="1">Multi-pass membrane protein</topology>
    </subcellularLocation>
</comment>
<evidence type="ECO:0000256" key="3">
    <source>
        <dbReference type="ARBA" id="ARBA00022670"/>
    </source>
</evidence>
<sequence length="300" mass="33640">MNLDRTTEQKAEILKIAMIGLLVILLYFPTFHMFIYDWSNDDNYSHGFLVPFIVIYLVWTKKDELRQLQPAPSNLGFVVLLAGLFTYLVGTIGAEWFLKRASLVVVLAGLILYLYGNAHFKCLLFPTFFLIFMVPLPAIIYSNIAFKLQLLVSVVSAQLIPLAGVALYREGNILYVSTGPLAVEEACSGMRSIMALLALSALFAYIMYKNRLKQWLLVAFALPVAIVTNIIRVTITGIMAHYWGKEFAEGVLHESFGWLVFVIAFALLFLVSKVLDLIFPTTPSYTSQQEAQAEQGDSSK</sequence>
<proteinExistence type="predicted"/>
<keyword evidence="4 8" id="KW-0812">Transmembrane</keyword>
<feature type="transmembrane region" description="Helical" evidence="8">
    <location>
        <begin position="122"/>
        <end position="142"/>
    </location>
</feature>
<comment type="caution">
    <text evidence="9">The sequence shown here is derived from an EMBL/GenBank/DDBJ whole genome shotgun (WGS) entry which is preliminary data.</text>
</comment>
<dbReference type="AlphaFoldDB" id="A0A2G6KJJ7"/>
<protein>
    <submittedName>
        <fullName evidence="9">Exosortase</fullName>
    </submittedName>
</protein>
<keyword evidence="7 8" id="KW-0472">Membrane</keyword>
<reference evidence="9 10" key="1">
    <citation type="submission" date="2017-10" db="EMBL/GenBank/DDBJ databases">
        <title>Novel microbial diversity and functional potential in the marine mammal oral microbiome.</title>
        <authorList>
            <person name="Dudek N.K."/>
            <person name="Sun C.L."/>
            <person name="Burstein D."/>
            <person name="Kantor R.S."/>
            <person name="Aliaga Goltsman D.S."/>
            <person name="Bik E.M."/>
            <person name="Thomas B.C."/>
            <person name="Banfield J.F."/>
            <person name="Relman D.A."/>
        </authorList>
    </citation>
    <scope>NUCLEOTIDE SEQUENCE [LARGE SCALE GENOMIC DNA]</scope>
    <source>
        <strain evidence="9">DOLJORAL78_47_16</strain>
    </source>
</reference>
<evidence type="ECO:0000313" key="10">
    <source>
        <dbReference type="Proteomes" id="UP000230821"/>
    </source>
</evidence>
<dbReference type="GO" id="GO:0008233">
    <property type="term" value="F:peptidase activity"/>
    <property type="evidence" value="ECO:0007669"/>
    <property type="project" value="UniProtKB-KW"/>
</dbReference>
<name>A0A2G6KJJ7_9BACT</name>
<evidence type="ECO:0000256" key="4">
    <source>
        <dbReference type="ARBA" id="ARBA00022692"/>
    </source>
</evidence>
<dbReference type="Pfam" id="PF09721">
    <property type="entry name" value="Exosortase_EpsH"/>
    <property type="match status" value="1"/>
</dbReference>
<dbReference type="InterPro" id="IPR013426">
    <property type="entry name" value="EpsH-like"/>
</dbReference>
<dbReference type="EMBL" id="PDSK01000031">
    <property type="protein sequence ID" value="PIE35856.1"/>
    <property type="molecule type" value="Genomic_DNA"/>
</dbReference>
<feature type="transmembrane region" description="Helical" evidence="8">
    <location>
        <begin position="148"/>
        <end position="168"/>
    </location>
</feature>
<evidence type="ECO:0000256" key="2">
    <source>
        <dbReference type="ARBA" id="ARBA00022475"/>
    </source>
</evidence>
<dbReference type="GO" id="GO:0005886">
    <property type="term" value="C:plasma membrane"/>
    <property type="evidence" value="ECO:0007669"/>
    <property type="project" value="UniProtKB-SubCell"/>
</dbReference>
<dbReference type="Proteomes" id="UP000230821">
    <property type="component" value="Unassembled WGS sequence"/>
</dbReference>
<evidence type="ECO:0000256" key="7">
    <source>
        <dbReference type="ARBA" id="ARBA00023136"/>
    </source>
</evidence>
<keyword evidence="5" id="KW-0378">Hydrolase</keyword>
<feature type="transmembrane region" description="Helical" evidence="8">
    <location>
        <begin position="12"/>
        <end position="31"/>
    </location>
</feature>
<dbReference type="InterPro" id="IPR019127">
    <property type="entry name" value="Exosortase"/>
</dbReference>
<feature type="transmembrane region" description="Helical" evidence="8">
    <location>
        <begin position="256"/>
        <end position="275"/>
    </location>
</feature>
<dbReference type="GO" id="GO:0006508">
    <property type="term" value="P:proteolysis"/>
    <property type="evidence" value="ECO:0007669"/>
    <property type="project" value="UniProtKB-KW"/>
</dbReference>
<evidence type="ECO:0000256" key="1">
    <source>
        <dbReference type="ARBA" id="ARBA00004651"/>
    </source>
</evidence>
<dbReference type="InterPro" id="IPR017540">
    <property type="entry name" value="Exosortase-1"/>
</dbReference>
<accession>A0A2G6KJJ7</accession>
<dbReference type="NCBIfam" id="TIGR03109">
    <property type="entry name" value="exosort_XrtA"/>
    <property type="match status" value="1"/>
</dbReference>
<evidence type="ECO:0000313" key="9">
    <source>
        <dbReference type="EMBL" id="PIE35856.1"/>
    </source>
</evidence>